<dbReference type="InterPro" id="IPR036890">
    <property type="entry name" value="HATPase_C_sf"/>
</dbReference>
<dbReference type="Pfam" id="PF00512">
    <property type="entry name" value="HisKA"/>
    <property type="match status" value="1"/>
</dbReference>
<evidence type="ECO:0000256" key="10">
    <source>
        <dbReference type="ARBA" id="ARBA00022777"/>
    </source>
</evidence>
<dbReference type="PANTHER" id="PTHR44936:SF9">
    <property type="entry name" value="SENSOR PROTEIN CREC"/>
    <property type="match status" value="1"/>
</dbReference>
<keyword evidence="18" id="KW-0464">Manganese</keyword>
<dbReference type="Gene3D" id="6.10.340.10">
    <property type="match status" value="1"/>
</dbReference>
<evidence type="ECO:0000256" key="12">
    <source>
        <dbReference type="ARBA" id="ARBA00022840"/>
    </source>
</evidence>
<evidence type="ECO:0000256" key="8">
    <source>
        <dbReference type="ARBA" id="ARBA00022679"/>
    </source>
</evidence>
<evidence type="ECO:0000256" key="6">
    <source>
        <dbReference type="ARBA" id="ARBA00022475"/>
    </source>
</evidence>
<reference evidence="24" key="1">
    <citation type="submission" date="2016-10" db="EMBL/GenBank/DDBJ databases">
        <title>Sequence of Gallionella enrichment culture.</title>
        <authorList>
            <person name="Poehlein A."/>
            <person name="Muehling M."/>
            <person name="Daniel R."/>
        </authorList>
    </citation>
    <scope>NUCLEOTIDE SEQUENCE</scope>
</reference>
<evidence type="ECO:0000256" key="14">
    <source>
        <dbReference type="ARBA" id="ARBA00022912"/>
    </source>
</evidence>
<dbReference type="PRINTS" id="PR00344">
    <property type="entry name" value="BCTRLSENSOR"/>
</dbReference>
<dbReference type="PROSITE" id="PS50109">
    <property type="entry name" value="HIS_KIN"/>
    <property type="match status" value="1"/>
</dbReference>
<keyword evidence="21" id="KW-0812">Transmembrane</keyword>
<evidence type="ECO:0000256" key="9">
    <source>
        <dbReference type="ARBA" id="ARBA00022741"/>
    </source>
</evidence>
<name>A0A1J5RC94_9ZZZZ</name>
<dbReference type="SUPFAM" id="SSF158472">
    <property type="entry name" value="HAMP domain-like"/>
    <property type="match status" value="1"/>
</dbReference>
<keyword evidence="8 24" id="KW-0808">Transferase</keyword>
<dbReference type="GO" id="GO:0000155">
    <property type="term" value="F:phosphorelay sensor kinase activity"/>
    <property type="evidence" value="ECO:0007669"/>
    <property type="project" value="InterPro"/>
</dbReference>
<sequence>MSVLGQQVPPHEPLHRSMSVTTRITLLCVGVALVAAVLASAATARALVAAERASAPVTLRQAVQDLRTGNEKLARAAQTVESRPIVVQSLLLSMGVGVAVGAAAGGSLARVLTRPLRRTTETARAMGAGRRDLRVPIEGPPEIADVAVSLNELADALQHSEDRQRRFLLSVSHELRTPLTAVRGFAESIADGVVTGDDAGQAGRVILAESQRLEGLVRDLLDLARLGADDFRLDLDVVDLDTLLGHAETVWRTRAAERGVELRVERPGQAIVLRTDPARLRQVIDGLAENALRLTPRGAPVVLSLRAPTFADLAGTRAVIQVRDGGPGLAVDDYAVAFEPGVLGERYRDDRPGGVGIGLSLVHGLVQRLGGAITAGPAPEGGAAFTVFLADAP</sequence>
<evidence type="ECO:0000256" key="18">
    <source>
        <dbReference type="ARBA" id="ARBA00023211"/>
    </source>
</evidence>
<comment type="catalytic activity">
    <reaction evidence="1">
        <text>ATP + protein L-histidine = ADP + protein N-phospho-L-histidine.</text>
        <dbReference type="EC" id="2.7.13.3"/>
    </reaction>
</comment>
<evidence type="ECO:0000259" key="23">
    <source>
        <dbReference type="PROSITE" id="PS50885"/>
    </source>
</evidence>
<dbReference type="GO" id="GO:0005886">
    <property type="term" value="C:plasma membrane"/>
    <property type="evidence" value="ECO:0007669"/>
    <property type="project" value="UniProtKB-SubCell"/>
</dbReference>
<evidence type="ECO:0000256" key="7">
    <source>
        <dbReference type="ARBA" id="ARBA00022553"/>
    </source>
</evidence>
<keyword evidence="15" id="KW-0902">Two-component regulatory system</keyword>
<dbReference type="InterPro" id="IPR036097">
    <property type="entry name" value="HisK_dim/P_sf"/>
</dbReference>
<dbReference type="AlphaFoldDB" id="A0A1J5RC94"/>
<evidence type="ECO:0000259" key="22">
    <source>
        <dbReference type="PROSITE" id="PS50109"/>
    </source>
</evidence>
<keyword evidence="21" id="KW-0472">Membrane</keyword>
<dbReference type="InterPro" id="IPR003661">
    <property type="entry name" value="HisK_dim/P_dom"/>
</dbReference>
<dbReference type="Gene3D" id="3.30.565.10">
    <property type="entry name" value="Histidine kinase-like ATPase, C-terminal domain"/>
    <property type="match status" value="1"/>
</dbReference>
<keyword evidence="12" id="KW-0067">ATP-binding</keyword>
<dbReference type="PANTHER" id="PTHR44936">
    <property type="entry name" value="SENSOR PROTEIN CREC"/>
    <property type="match status" value="1"/>
</dbReference>
<keyword evidence="21" id="KW-1133">Transmembrane helix</keyword>
<evidence type="ECO:0000313" key="24">
    <source>
        <dbReference type="EMBL" id="OIQ85765.1"/>
    </source>
</evidence>
<keyword evidence="11" id="KW-0378">Hydrolase</keyword>
<dbReference type="SUPFAM" id="SSF55874">
    <property type="entry name" value="ATPase domain of HSP90 chaperone/DNA topoisomerase II/histidine kinase"/>
    <property type="match status" value="1"/>
</dbReference>
<proteinExistence type="predicted"/>
<evidence type="ECO:0000256" key="20">
    <source>
        <dbReference type="ARBA" id="ARBA00041776"/>
    </source>
</evidence>
<dbReference type="GO" id="GO:0005524">
    <property type="term" value="F:ATP binding"/>
    <property type="evidence" value="ECO:0007669"/>
    <property type="project" value="UniProtKB-KW"/>
</dbReference>
<dbReference type="EC" id="2.7.13.3" evidence="5"/>
<evidence type="ECO:0000256" key="15">
    <source>
        <dbReference type="ARBA" id="ARBA00023012"/>
    </source>
</evidence>
<evidence type="ECO:0000256" key="5">
    <source>
        <dbReference type="ARBA" id="ARBA00012438"/>
    </source>
</evidence>
<dbReference type="FunFam" id="1.10.287.130:FF:000001">
    <property type="entry name" value="Two-component sensor histidine kinase"/>
    <property type="match status" value="1"/>
</dbReference>
<dbReference type="Pfam" id="PF02518">
    <property type="entry name" value="HATPase_c"/>
    <property type="match status" value="1"/>
</dbReference>
<feature type="domain" description="Histidine kinase" evidence="22">
    <location>
        <begin position="170"/>
        <end position="393"/>
    </location>
</feature>
<dbReference type="PROSITE" id="PS50885">
    <property type="entry name" value="HAMP"/>
    <property type="match status" value="1"/>
</dbReference>
<comment type="cofactor">
    <cofactor evidence="3">
        <name>Mg(2+)</name>
        <dbReference type="ChEBI" id="CHEBI:18420"/>
    </cofactor>
</comment>
<dbReference type="InterPro" id="IPR003594">
    <property type="entry name" value="HATPase_dom"/>
</dbReference>
<evidence type="ECO:0000256" key="1">
    <source>
        <dbReference type="ARBA" id="ARBA00000085"/>
    </source>
</evidence>
<dbReference type="SMART" id="SM00304">
    <property type="entry name" value="HAMP"/>
    <property type="match status" value="1"/>
</dbReference>
<comment type="caution">
    <text evidence="24">The sequence shown here is derived from an EMBL/GenBank/DDBJ whole genome shotgun (WGS) entry which is preliminary data.</text>
</comment>
<dbReference type="EMBL" id="MLJW01000523">
    <property type="protein sequence ID" value="OIQ85765.1"/>
    <property type="molecule type" value="Genomic_DNA"/>
</dbReference>
<gene>
    <name evidence="24" type="primary">phoR_20</name>
    <name evidence="24" type="ORF">GALL_324030</name>
</gene>
<dbReference type="SMART" id="SM00387">
    <property type="entry name" value="HATPase_c"/>
    <property type="match status" value="1"/>
</dbReference>
<evidence type="ECO:0000256" key="21">
    <source>
        <dbReference type="SAM" id="Phobius"/>
    </source>
</evidence>
<dbReference type="CDD" id="cd00082">
    <property type="entry name" value="HisKA"/>
    <property type="match status" value="1"/>
</dbReference>
<dbReference type="Gene3D" id="1.10.287.130">
    <property type="match status" value="1"/>
</dbReference>
<comment type="cofactor">
    <cofactor evidence="2">
        <name>Mn(2+)</name>
        <dbReference type="ChEBI" id="CHEBI:29035"/>
    </cofactor>
</comment>
<keyword evidence="17" id="KW-0843">Virulence</keyword>
<dbReference type="InterPro" id="IPR050980">
    <property type="entry name" value="2C_sensor_his_kinase"/>
</dbReference>
<keyword evidence="9" id="KW-0547">Nucleotide-binding</keyword>
<dbReference type="SUPFAM" id="SSF47384">
    <property type="entry name" value="Homodimeric domain of signal transducing histidine kinase"/>
    <property type="match status" value="1"/>
</dbReference>
<dbReference type="Pfam" id="PF00672">
    <property type="entry name" value="HAMP"/>
    <property type="match status" value="1"/>
</dbReference>
<keyword evidence="13" id="KW-0460">Magnesium</keyword>
<evidence type="ECO:0000256" key="13">
    <source>
        <dbReference type="ARBA" id="ARBA00022842"/>
    </source>
</evidence>
<dbReference type="InterPro" id="IPR005467">
    <property type="entry name" value="His_kinase_dom"/>
</dbReference>
<keyword evidence="7" id="KW-0597">Phosphoprotein</keyword>
<protein>
    <recommendedName>
        <fullName evidence="19">Signal transduction histidine-protein kinase/phosphatase MprB</fullName>
        <ecNumber evidence="5">2.7.13.3</ecNumber>
    </recommendedName>
    <alternativeName>
        <fullName evidence="20">Mycobacterial persistence regulator B</fullName>
    </alternativeName>
</protein>
<evidence type="ECO:0000256" key="17">
    <source>
        <dbReference type="ARBA" id="ARBA00023026"/>
    </source>
</evidence>
<comment type="subcellular location">
    <subcellularLocation>
        <location evidence="4">Cell membrane</location>
        <topology evidence="4">Multi-pass membrane protein</topology>
    </subcellularLocation>
</comment>
<dbReference type="InterPro" id="IPR003660">
    <property type="entry name" value="HAMP_dom"/>
</dbReference>
<keyword evidence="10" id="KW-0418">Kinase</keyword>
<keyword evidence="6" id="KW-1003">Cell membrane</keyword>
<feature type="transmembrane region" description="Helical" evidence="21">
    <location>
        <begin position="24"/>
        <end position="48"/>
    </location>
</feature>
<feature type="transmembrane region" description="Helical" evidence="21">
    <location>
        <begin position="85"/>
        <end position="109"/>
    </location>
</feature>
<keyword evidence="16" id="KW-0346">Stress response</keyword>
<evidence type="ECO:0000256" key="19">
    <source>
        <dbReference type="ARBA" id="ARBA00040454"/>
    </source>
</evidence>
<accession>A0A1J5RC94</accession>
<evidence type="ECO:0000256" key="3">
    <source>
        <dbReference type="ARBA" id="ARBA00001946"/>
    </source>
</evidence>
<dbReference type="SMART" id="SM00388">
    <property type="entry name" value="HisKA"/>
    <property type="match status" value="1"/>
</dbReference>
<dbReference type="GO" id="GO:0004721">
    <property type="term" value="F:phosphoprotein phosphatase activity"/>
    <property type="evidence" value="ECO:0007669"/>
    <property type="project" value="UniProtKB-KW"/>
</dbReference>
<keyword evidence="14" id="KW-0904">Protein phosphatase</keyword>
<feature type="domain" description="HAMP" evidence="23">
    <location>
        <begin position="110"/>
        <end position="162"/>
    </location>
</feature>
<dbReference type="CDD" id="cd06225">
    <property type="entry name" value="HAMP"/>
    <property type="match status" value="1"/>
</dbReference>
<dbReference type="InterPro" id="IPR004358">
    <property type="entry name" value="Sig_transdc_His_kin-like_C"/>
</dbReference>
<organism evidence="24">
    <name type="scientific">mine drainage metagenome</name>
    <dbReference type="NCBI Taxonomy" id="410659"/>
    <lineage>
        <taxon>unclassified sequences</taxon>
        <taxon>metagenomes</taxon>
        <taxon>ecological metagenomes</taxon>
    </lineage>
</organism>
<evidence type="ECO:0000256" key="4">
    <source>
        <dbReference type="ARBA" id="ARBA00004651"/>
    </source>
</evidence>
<evidence type="ECO:0000256" key="11">
    <source>
        <dbReference type="ARBA" id="ARBA00022801"/>
    </source>
</evidence>
<evidence type="ECO:0000256" key="16">
    <source>
        <dbReference type="ARBA" id="ARBA00023016"/>
    </source>
</evidence>
<evidence type="ECO:0000256" key="2">
    <source>
        <dbReference type="ARBA" id="ARBA00001936"/>
    </source>
</evidence>